<dbReference type="InterPro" id="IPR004358">
    <property type="entry name" value="Sig_transdc_His_kin-like_C"/>
</dbReference>
<dbReference type="SMART" id="SM00091">
    <property type="entry name" value="PAS"/>
    <property type="match status" value="6"/>
</dbReference>
<dbReference type="Gene3D" id="1.10.287.130">
    <property type="match status" value="1"/>
</dbReference>
<comment type="caution">
    <text evidence="9">The sequence shown here is derived from an EMBL/GenBank/DDBJ whole genome shotgun (WGS) entry which is preliminary data.</text>
</comment>
<accession>A0A4R4E1M7</accession>
<proteinExistence type="predicted"/>
<feature type="domain" description="PAC" evidence="8">
    <location>
        <begin position="228"/>
        <end position="281"/>
    </location>
</feature>
<dbReference type="SMART" id="SM00387">
    <property type="entry name" value="HATPase_c"/>
    <property type="match status" value="1"/>
</dbReference>
<feature type="domain" description="PAC" evidence="8">
    <location>
        <begin position="359"/>
        <end position="411"/>
    </location>
</feature>
<dbReference type="CDD" id="cd16921">
    <property type="entry name" value="HATPase_FilI-like"/>
    <property type="match status" value="1"/>
</dbReference>
<evidence type="ECO:0000259" key="7">
    <source>
        <dbReference type="PROSITE" id="PS50112"/>
    </source>
</evidence>
<evidence type="ECO:0000259" key="6">
    <source>
        <dbReference type="PROSITE" id="PS50109"/>
    </source>
</evidence>
<evidence type="ECO:0000256" key="4">
    <source>
        <dbReference type="ARBA" id="ARBA00022679"/>
    </source>
</evidence>
<dbReference type="InterPro" id="IPR013656">
    <property type="entry name" value="PAS_4"/>
</dbReference>
<dbReference type="EC" id="2.7.13.3" evidence="2"/>
<dbReference type="PANTHER" id="PTHR43304:SF1">
    <property type="entry name" value="PAC DOMAIN-CONTAINING PROTEIN"/>
    <property type="match status" value="1"/>
</dbReference>
<feature type="domain" description="PAC" evidence="8">
    <location>
        <begin position="747"/>
        <end position="800"/>
    </location>
</feature>
<dbReference type="InterPro" id="IPR003661">
    <property type="entry name" value="HisK_dim/P_dom"/>
</dbReference>
<dbReference type="CDD" id="cd00082">
    <property type="entry name" value="HisKA"/>
    <property type="match status" value="1"/>
</dbReference>
<dbReference type="SUPFAM" id="SSF47384">
    <property type="entry name" value="Homodimeric domain of signal transducing histidine kinase"/>
    <property type="match status" value="1"/>
</dbReference>
<dbReference type="SUPFAM" id="SSF55785">
    <property type="entry name" value="PYP-like sensor domain (PAS domain)"/>
    <property type="match status" value="6"/>
</dbReference>
<dbReference type="InterPro" id="IPR036097">
    <property type="entry name" value="HisK_dim/P_sf"/>
</dbReference>
<comment type="catalytic activity">
    <reaction evidence="1">
        <text>ATP + protein L-histidine = ADP + protein N-phospho-L-histidine.</text>
        <dbReference type="EC" id="2.7.13.3"/>
    </reaction>
</comment>
<dbReference type="AlphaFoldDB" id="A0A4R4E1M7"/>
<dbReference type="NCBIfam" id="TIGR00229">
    <property type="entry name" value="sensory_box"/>
    <property type="match status" value="6"/>
</dbReference>
<keyword evidence="5" id="KW-0418">Kinase</keyword>
<keyword evidence="10" id="KW-1185">Reference proteome</keyword>
<evidence type="ECO:0000259" key="8">
    <source>
        <dbReference type="PROSITE" id="PS50113"/>
    </source>
</evidence>
<dbReference type="SMART" id="SM00388">
    <property type="entry name" value="HisKA"/>
    <property type="match status" value="1"/>
</dbReference>
<evidence type="ECO:0000256" key="1">
    <source>
        <dbReference type="ARBA" id="ARBA00000085"/>
    </source>
</evidence>
<dbReference type="InterPro" id="IPR000700">
    <property type="entry name" value="PAS-assoc_C"/>
</dbReference>
<dbReference type="InterPro" id="IPR003594">
    <property type="entry name" value="HATPase_dom"/>
</dbReference>
<name>A0A4R4E1M7_9BACT</name>
<dbReference type="PRINTS" id="PR00344">
    <property type="entry name" value="BCTRLSENSOR"/>
</dbReference>
<dbReference type="InterPro" id="IPR013655">
    <property type="entry name" value="PAS_fold_3"/>
</dbReference>
<dbReference type="GO" id="GO:0000155">
    <property type="term" value="F:phosphorelay sensor kinase activity"/>
    <property type="evidence" value="ECO:0007669"/>
    <property type="project" value="InterPro"/>
</dbReference>
<dbReference type="OrthoDB" id="5522855at2"/>
<dbReference type="PROSITE" id="PS50109">
    <property type="entry name" value="HIS_KIN"/>
    <property type="match status" value="1"/>
</dbReference>
<reference evidence="9 10" key="1">
    <citation type="submission" date="2019-03" db="EMBL/GenBank/DDBJ databases">
        <authorList>
            <person name="Kim M.K.M."/>
        </authorList>
    </citation>
    <scope>NUCLEOTIDE SEQUENCE [LARGE SCALE GENOMIC DNA]</scope>
    <source>
        <strain evidence="9 10">17J68-15</strain>
    </source>
</reference>
<dbReference type="InterPro" id="IPR001610">
    <property type="entry name" value="PAC"/>
</dbReference>
<evidence type="ECO:0000256" key="3">
    <source>
        <dbReference type="ARBA" id="ARBA00022553"/>
    </source>
</evidence>
<dbReference type="InterPro" id="IPR000014">
    <property type="entry name" value="PAS"/>
</dbReference>
<dbReference type="InterPro" id="IPR005467">
    <property type="entry name" value="His_kinase_dom"/>
</dbReference>
<feature type="domain" description="PAS" evidence="7">
    <location>
        <begin position="541"/>
        <end position="613"/>
    </location>
</feature>
<dbReference type="Gene3D" id="3.30.450.20">
    <property type="entry name" value="PAS domain"/>
    <property type="match status" value="6"/>
</dbReference>
<feature type="domain" description="PAS" evidence="7">
    <location>
        <begin position="671"/>
        <end position="743"/>
    </location>
</feature>
<dbReference type="Proteomes" id="UP000295164">
    <property type="component" value="Unassembled WGS sequence"/>
</dbReference>
<dbReference type="PANTHER" id="PTHR43304">
    <property type="entry name" value="PHYTOCHROME-LIKE PROTEIN CPH1"/>
    <property type="match status" value="1"/>
</dbReference>
<feature type="domain" description="PAC" evidence="8">
    <location>
        <begin position="618"/>
        <end position="670"/>
    </location>
</feature>
<dbReference type="PROSITE" id="PS50112">
    <property type="entry name" value="PAS"/>
    <property type="match status" value="5"/>
</dbReference>
<evidence type="ECO:0000256" key="5">
    <source>
        <dbReference type="ARBA" id="ARBA00022777"/>
    </source>
</evidence>
<dbReference type="EMBL" id="SKFH01000012">
    <property type="protein sequence ID" value="TCZ71805.1"/>
    <property type="molecule type" value="Genomic_DNA"/>
</dbReference>
<feature type="domain" description="PAS" evidence="7">
    <location>
        <begin position="34"/>
        <end position="89"/>
    </location>
</feature>
<evidence type="ECO:0000256" key="2">
    <source>
        <dbReference type="ARBA" id="ARBA00012438"/>
    </source>
</evidence>
<dbReference type="Pfam" id="PF08448">
    <property type="entry name" value="PAS_4"/>
    <property type="match status" value="1"/>
</dbReference>
<keyword evidence="4" id="KW-0808">Transferase</keyword>
<sequence length="1041" mass="118231">MKMKGKFTWLSRVPTIVDSIMNGSEERISKTAEPDDVFRSCIRASMAALLLATPSGEILEASLGASELFGYAPGELLSVTRNELILPDEAMTRALNERENTGNVRAEVTGLRKDGTRFPLRWQSSRFTGPGGEPLISVAFTDLSDQKRIEHNARQLDYNLQLVLDNSDEGLVLMDTQYRFITFNKAAETSFRTIHGASMHSGENILSLLGPSDVVQLQTLFQSVLAGKQHEVRRKHHLPDGSIRVFLTIMRPLFQEGVVIGIILNSKDITRKFQAQEALRLSNERFERAAAASYDIIWEQDLLADRLTLTENFSRLLGYKGATELDSEEYIIRIVHPDDRALVRSIGLAFIAGHDTHLHYPVHRLLKKGGGFIYVEANAIASRDEAGKAYRLTGVTRDITKQYLMERELRESNQRYELAARASFDLVYEVDLETGAVIYNDVITSFYGFGPGELNSVQNNGKLIHPEDRVLLRQALEAAEAGHNNLLQVPLLRLLKKDGTLVYTELISLIVRNEDGRPVKRIGSARDISWRHAMEQELRKSKERFELAAHASYDLIWERDFISDSFYYNDTFTTFYGYSAQELQDPDAVFASFPHPDDRGWLATLVSEFLQGTDTHLSYPVHRLLKADGSTVYVEANAFLLRGEDGVPLRMIGVSKDITGRYLMEQQLRESNDRFQRASEASYDVIWEADLRTGGLYFNEPFYELLGYGPDDVTGINDFFGTLLHPDDRDIIRFAAHQFVHSNDTFTRFPVHRVQRKDGSYMYVEARVRVSREADGHPYRMTGVTHDVTAQRLNEIEMRELNKQLKLRAAELEASNRELERFAYVASHDLQEPLRMVSSFMGLLTKRYAAQLDDTARQYIHFAVDGAERMKRLILDLLEFSRIGTNAGAREAVDLDRLLAELRQEFVFSIEEKGARVESMPLPVVWGHQSQLRQLWQNLLGNALKYNRSDTPSIHIGYTEDEGSYTFFIRDNGIGIEPRYFEKIFVIFQQLHTHSEYPGTGIGLAVAKKIVDQHGGRIWVDSSPGAGSTFYFTLPKTPKTS</sequence>
<dbReference type="FunFam" id="3.30.565.10:FF:000006">
    <property type="entry name" value="Sensor histidine kinase WalK"/>
    <property type="match status" value="1"/>
</dbReference>
<dbReference type="Pfam" id="PF02518">
    <property type="entry name" value="HATPase_c"/>
    <property type="match status" value="1"/>
</dbReference>
<dbReference type="RefSeq" id="WP_131851958.1">
    <property type="nucleotide sequence ID" value="NZ_SKFH01000012.1"/>
</dbReference>
<gene>
    <name evidence="9" type="ORF">E0486_09655</name>
</gene>
<dbReference type="PROSITE" id="PS50113">
    <property type="entry name" value="PAC"/>
    <property type="match status" value="5"/>
</dbReference>
<dbReference type="InterPro" id="IPR036890">
    <property type="entry name" value="HATPase_C_sf"/>
</dbReference>
<dbReference type="Pfam" id="PF00512">
    <property type="entry name" value="HisKA"/>
    <property type="match status" value="1"/>
</dbReference>
<feature type="domain" description="PAC" evidence="8">
    <location>
        <begin position="488"/>
        <end position="540"/>
    </location>
</feature>
<dbReference type="InterPro" id="IPR052162">
    <property type="entry name" value="Sensor_kinase/Photoreceptor"/>
</dbReference>
<feature type="domain" description="PAS" evidence="7">
    <location>
        <begin position="282"/>
        <end position="369"/>
    </location>
</feature>
<dbReference type="SMART" id="SM00086">
    <property type="entry name" value="PAC"/>
    <property type="match status" value="6"/>
</dbReference>
<dbReference type="Gene3D" id="3.30.565.10">
    <property type="entry name" value="Histidine kinase-like ATPase, C-terminal domain"/>
    <property type="match status" value="1"/>
</dbReference>
<keyword evidence="3" id="KW-0597">Phosphoprotein</keyword>
<protein>
    <recommendedName>
        <fullName evidence="2">histidine kinase</fullName>
        <ecNumber evidence="2">2.7.13.3</ecNumber>
    </recommendedName>
</protein>
<feature type="domain" description="PAS" evidence="7">
    <location>
        <begin position="412"/>
        <end position="483"/>
    </location>
</feature>
<feature type="domain" description="Histidine kinase" evidence="6">
    <location>
        <begin position="825"/>
        <end position="1038"/>
    </location>
</feature>
<evidence type="ECO:0000313" key="10">
    <source>
        <dbReference type="Proteomes" id="UP000295164"/>
    </source>
</evidence>
<organism evidence="9 10">
    <name type="scientific">Flaviaesturariibacter aridisoli</name>
    <dbReference type="NCBI Taxonomy" id="2545761"/>
    <lineage>
        <taxon>Bacteria</taxon>
        <taxon>Pseudomonadati</taxon>
        <taxon>Bacteroidota</taxon>
        <taxon>Chitinophagia</taxon>
        <taxon>Chitinophagales</taxon>
        <taxon>Chitinophagaceae</taxon>
        <taxon>Flaviaestuariibacter</taxon>
    </lineage>
</organism>
<dbReference type="InterPro" id="IPR035965">
    <property type="entry name" value="PAS-like_dom_sf"/>
</dbReference>
<dbReference type="CDD" id="cd00130">
    <property type="entry name" value="PAS"/>
    <property type="match status" value="4"/>
</dbReference>
<evidence type="ECO:0000313" key="9">
    <source>
        <dbReference type="EMBL" id="TCZ71805.1"/>
    </source>
</evidence>
<dbReference type="Pfam" id="PF13426">
    <property type="entry name" value="PAS_9"/>
    <property type="match status" value="1"/>
</dbReference>
<dbReference type="Pfam" id="PF08447">
    <property type="entry name" value="PAS_3"/>
    <property type="match status" value="4"/>
</dbReference>
<dbReference type="SUPFAM" id="SSF55874">
    <property type="entry name" value="ATPase domain of HSP90 chaperone/DNA topoisomerase II/histidine kinase"/>
    <property type="match status" value="1"/>
</dbReference>